<sequence>MILQFIILYLSACMVDRVTSRNPKYDKFPDDPFNYKTKRPVSKSTKDVWDDDNVIICGGVGNNDLSRQGNEIIPGQANKNILLKNSNTFPEDTQNNEADQDSAEEKNEEVEYWFFPWMVYFFITVSTVIAFMVLIRLIQWMKESCPEMCPALALLPCDIGICHRSTVVDEDSKNLGNKGKVQLSLVNVNKHYYKLDGSDVP</sequence>
<keyword evidence="1" id="KW-0472">Membrane</keyword>
<feature type="signal peptide" evidence="2">
    <location>
        <begin position="1"/>
        <end position="20"/>
    </location>
</feature>
<evidence type="ECO:0000313" key="3">
    <source>
        <dbReference type="EMBL" id="JAS83804.1"/>
    </source>
</evidence>
<keyword evidence="1" id="KW-0812">Transmembrane</keyword>
<reference evidence="3" key="1">
    <citation type="submission" date="2015-11" db="EMBL/GenBank/DDBJ databases">
        <title>De novo transcriptome assembly of four potential Pierce s Disease insect vectors from Arizona vineyards.</title>
        <authorList>
            <person name="Tassone E.E."/>
        </authorList>
    </citation>
    <scope>NUCLEOTIDE SEQUENCE</scope>
</reference>
<name>A0A1B6IA38_9HEMI</name>
<gene>
    <name evidence="3" type="ORF">g.1631</name>
</gene>
<feature type="transmembrane region" description="Helical" evidence="1">
    <location>
        <begin position="117"/>
        <end position="138"/>
    </location>
</feature>
<proteinExistence type="predicted"/>
<organism evidence="3">
    <name type="scientific">Homalodisca liturata</name>
    <dbReference type="NCBI Taxonomy" id="320908"/>
    <lineage>
        <taxon>Eukaryota</taxon>
        <taxon>Metazoa</taxon>
        <taxon>Ecdysozoa</taxon>
        <taxon>Arthropoda</taxon>
        <taxon>Hexapoda</taxon>
        <taxon>Insecta</taxon>
        <taxon>Pterygota</taxon>
        <taxon>Neoptera</taxon>
        <taxon>Paraneoptera</taxon>
        <taxon>Hemiptera</taxon>
        <taxon>Auchenorrhyncha</taxon>
        <taxon>Membracoidea</taxon>
        <taxon>Cicadellidae</taxon>
        <taxon>Cicadellinae</taxon>
        <taxon>Proconiini</taxon>
        <taxon>Homalodisca</taxon>
    </lineage>
</organism>
<dbReference type="AlphaFoldDB" id="A0A1B6IA38"/>
<protein>
    <submittedName>
        <fullName evidence="3">Uncharacterized protein</fullName>
    </submittedName>
</protein>
<keyword evidence="2" id="KW-0732">Signal</keyword>
<keyword evidence="1" id="KW-1133">Transmembrane helix</keyword>
<accession>A0A1B6IA38</accession>
<dbReference type="EMBL" id="GECU01023902">
    <property type="protein sequence ID" value="JAS83804.1"/>
    <property type="molecule type" value="Transcribed_RNA"/>
</dbReference>
<evidence type="ECO:0000256" key="2">
    <source>
        <dbReference type="SAM" id="SignalP"/>
    </source>
</evidence>
<evidence type="ECO:0000256" key="1">
    <source>
        <dbReference type="SAM" id="Phobius"/>
    </source>
</evidence>
<feature type="chain" id="PRO_5008585012" evidence="2">
    <location>
        <begin position="21"/>
        <end position="201"/>
    </location>
</feature>